<keyword evidence="3" id="KW-1185">Reference proteome</keyword>
<protein>
    <submittedName>
        <fullName evidence="2">Uncharacterized protein</fullName>
    </submittedName>
</protein>
<feature type="transmembrane region" description="Helical" evidence="1">
    <location>
        <begin position="42"/>
        <end position="66"/>
    </location>
</feature>
<keyword evidence="1" id="KW-0812">Transmembrane</keyword>
<accession>A0A319BLY1</accession>
<evidence type="ECO:0000313" key="3">
    <source>
        <dbReference type="Proteomes" id="UP000248405"/>
    </source>
</evidence>
<reference evidence="2" key="1">
    <citation type="submission" date="2016-12" db="EMBL/GenBank/DDBJ databases">
        <title>The genomes of Aspergillus section Nigri reveals drivers in fungal speciation.</title>
        <authorList>
            <consortium name="DOE Joint Genome Institute"/>
            <person name="Vesth T.C."/>
            <person name="Nybo J."/>
            <person name="Theobald S."/>
            <person name="Brandl J."/>
            <person name="Frisvad J.C."/>
            <person name="Nielsen K.F."/>
            <person name="Lyhne E.K."/>
            <person name="Kogle M.E."/>
            <person name="Kuo A."/>
            <person name="Riley R."/>
            <person name="Clum A."/>
            <person name="Nolan M."/>
            <person name="Lipzen A."/>
            <person name="Salamov A."/>
            <person name="Henrissat B."/>
            <person name="Wiebenga A."/>
            <person name="De Vries R.P."/>
            <person name="Grigoriev I.V."/>
            <person name="Mortensen U.H."/>
            <person name="Andersen M.R."/>
            <person name="Baker S.E."/>
        </authorList>
    </citation>
    <scope>NUCLEOTIDE SEQUENCE [LARGE SCALE GENOMIC DNA]</scope>
    <source>
        <strain evidence="2">CBS 113365</strain>
    </source>
</reference>
<dbReference type="GeneID" id="37206326"/>
<dbReference type="AlphaFoldDB" id="A0A319BLY1"/>
<evidence type="ECO:0000256" key="1">
    <source>
        <dbReference type="SAM" id="Phobius"/>
    </source>
</evidence>
<proteinExistence type="predicted"/>
<gene>
    <name evidence="2" type="ORF">BO88DRAFT_180525</name>
</gene>
<sequence>MHQVRVQVPARYFQPLILTRSIVVHDHGDISSPILFSLRAHLLPSSLIVLSSCLLVFNCFHLIYYFSLPIAATFQRIVQVRCLSSLARRHLSFALPRNPFTSHVLELALQAHCACCWSHGSTPSYFLVGPCLGDPDLSRRWMPRRTHHPLAPGESGCWCTALARLVAEPRPARPCRRPRWCQSRQ</sequence>
<keyword evidence="1" id="KW-1133">Transmembrane helix</keyword>
<organism evidence="2 3">
    <name type="scientific">Aspergillus vadensis (strain CBS 113365 / IMI 142717 / IBT 24658)</name>
    <dbReference type="NCBI Taxonomy" id="1448311"/>
    <lineage>
        <taxon>Eukaryota</taxon>
        <taxon>Fungi</taxon>
        <taxon>Dikarya</taxon>
        <taxon>Ascomycota</taxon>
        <taxon>Pezizomycotina</taxon>
        <taxon>Eurotiomycetes</taxon>
        <taxon>Eurotiomycetidae</taxon>
        <taxon>Eurotiales</taxon>
        <taxon>Aspergillaceae</taxon>
        <taxon>Aspergillus</taxon>
        <taxon>Aspergillus subgen. Circumdati</taxon>
    </lineage>
</organism>
<dbReference type="RefSeq" id="XP_025558062.1">
    <property type="nucleotide sequence ID" value="XM_025701734.1"/>
</dbReference>
<evidence type="ECO:0000313" key="2">
    <source>
        <dbReference type="EMBL" id="PYH64268.1"/>
    </source>
</evidence>
<dbReference type="EMBL" id="KZ821644">
    <property type="protein sequence ID" value="PYH64268.1"/>
    <property type="molecule type" value="Genomic_DNA"/>
</dbReference>
<dbReference type="Proteomes" id="UP000248405">
    <property type="component" value="Unassembled WGS sequence"/>
</dbReference>
<name>A0A319BLY1_ASPVC</name>
<keyword evidence="1" id="KW-0472">Membrane</keyword>